<keyword evidence="1" id="KW-1133">Transmembrane helix</keyword>
<evidence type="ECO:0000256" key="1">
    <source>
        <dbReference type="SAM" id="Phobius"/>
    </source>
</evidence>
<dbReference type="Proteomes" id="UP000275078">
    <property type="component" value="Unassembled WGS sequence"/>
</dbReference>
<keyword evidence="1" id="KW-0812">Transmembrane</keyword>
<feature type="transmembrane region" description="Helical" evidence="1">
    <location>
        <begin position="35"/>
        <end position="59"/>
    </location>
</feature>
<keyword evidence="1" id="KW-0472">Membrane</keyword>
<evidence type="ECO:0000313" key="2">
    <source>
        <dbReference type="EMBL" id="RPA72080.1"/>
    </source>
</evidence>
<proteinExistence type="predicted"/>
<name>A0A3N4HJF4_ASCIM</name>
<accession>A0A3N4HJF4</accession>
<reference evidence="2 3" key="1">
    <citation type="journal article" date="2018" name="Nat. Ecol. Evol.">
        <title>Pezizomycetes genomes reveal the molecular basis of ectomycorrhizal truffle lifestyle.</title>
        <authorList>
            <person name="Murat C."/>
            <person name="Payen T."/>
            <person name="Noel B."/>
            <person name="Kuo A."/>
            <person name="Morin E."/>
            <person name="Chen J."/>
            <person name="Kohler A."/>
            <person name="Krizsan K."/>
            <person name="Balestrini R."/>
            <person name="Da Silva C."/>
            <person name="Montanini B."/>
            <person name="Hainaut M."/>
            <person name="Levati E."/>
            <person name="Barry K.W."/>
            <person name="Belfiori B."/>
            <person name="Cichocki N."/>
            <person name="Clum A."/>
            <person name="Dockter R.B."/>
            <person name="Fauchery L."/>
            <person name="Guy J."/>
            <person name="Iotti M."/>
            <person name="Le Tacon F."/>
            <person name="Lindquist E.A."/>
            <person name="Lipzen A."/>
            <person name="Malagnac F."/>
            <person name="Mello A."/>
            <person name="Molinier V."/>
            <person name="Miyauchi S."/>
            <person name="Poulain J."/>
            <person name="Riccioni C."/>
            <person name="Rubini A."/>
            <person name="Sitrit Y."/>
            <person name="Splivallo R."/>
            <person name="Traeger S."/>
            <person name="Wang M."/>
            <person name="Zifcakova L."/>
            <person name="Wipf D."/>
            <person name="Zambonelli A."/>
            <person name="Paolocci F."/>
            <person name="Nowrousian M."/>
            <person name="Ottonello S."/>
            <person name="Baldrian P."/>
            <person name="Spatafora J.W."/>
            <person name="Henrissat B."/>
            <person name="Nagy L.G."/>
            <person name="Aury J.M."/>
            <person name="Wincker P."/>
            <person name="Grigoriev I.V."/>
            <person name="Bonfante P."/>
            <person name="Martin F.M."/>
        </authorList>
    </citation>
    <scope>NUCLEOTIDE SEQUENCE [LARGE SCALE GENOMIC DNA]</scope>
    <source>
        <strain evidence="2 3">RN42</strain>
    </source>
</reference>
<organism evidence="2 3">
    <name type="scientific">Ascobolus immersus RN42</name>
    <dbReference type="NCBI Taxonomy" id="1160509"/>
    <lineage>
        <taxon>Eukaryota</taxon>
        <taxon>Fungi</taxon>
        <taxon>Dikarya</taxon>
        <taxon>Ascomycota</taxon>
        <taxon>Pezizomycotina</taxon>
        <taxon>Pezizomycetes</taxon>
        <taxon>Pezizales</taxon>
        <taxon>Ascobolaceae</taxon>
        <taxon>Ascobolus</taxon>
    </lineage>
</organism>
<sequence>MSASFLNRLHVPKSFNLMHMLSTSFYRIFVPLSPLYSILAVRSGCTFSFLMILCPCMMFRA</sequence>
<gene>
    <name evidence="2" type="ORF">BJ508DRAFT_79886</name>
</gene>
<dbReference type="EMBL" id="ML119881">
    <property type="protein sequence ID" value="RPA72080.1"/>
    <property type="molecule type" value="Genomic_DNA"/>
</dbReference>
<protein>
    <submittedName>
        <fullName evidence="2">Uncharacterized protein</fullName>
    </submittedName>
</protein>
<keyword evidence="3" id="KW-1185">Reference proteome</keyword>
<evidence type="ECO:0000313" key="3">
    <source>
        <dbReference type="Proteomes" id="UP000275078"/>
    </source>
</evidence>
<dbReference type="AlphaFoldDB" id="A0A3N4HJF4"/>